<accession>A0A4Q0XBM1</accession>
<name>A0A4Q0XBM1_9FLAO</name>
<organism evidence="6 7">
    <name type="scientific">Gelidibacter gilvus</name>
    <dbReference type="NCBI Taxonomy" id="59602"/>
    <lineage>
        <taxon>Bacteria</taxon>
        <taxon>Pseudomonadati</taxon>
        <taxon>Bacteroidota</taxon>
        <taxon>Flavobacteriia</taxon>
        <taxon>Flavobacteriales</taxon>
        <taxon>Flavobacteriaceae</taxon>
        <taxon>Gelidibacter</taxon>
    </lineage>
</organism>
<dbReference type="InterPro" id="IPR058245">
    <property type="entry name" value="NreC/VraR/RcsB-like_REC"/>
</dbReference>
<dbReference type="PROSITE" id="PS50110">
    <property type="entry name" value="RESPONSE_REGULATORY"/>
    <property type="match status" value="1"/>
</dbReference>
<evidence type="ECO:0000256" key="1">
    <source>
        <dbReference type="ARBA" id="ARBA00022553"/>
    </source>
</evidence>
<feature type="domain" description="Response regulatory" evidence="5">
    <location>
        <begin position="3"/>
        <end position="119"/>
    </location>
</feature>
<dbReference type="GO" id="GO:0006355">
    <property type="term" value="P:regulation of DNA-templated transcription"/>
    <property type="evidence" value="ECO:0007669"/>
    <property type="project" value="InterPro"/>
</dbReference>
<dbReference type="PRINTS" id="PR00038">
    <property type="entry name" value="HTHLUXR"/>
</dbReference>
<dbReference type="OrthoDB" id="1013073at2"/>
<proteinExistence type="predicted"/>
<feature type="domain" description="HTH luxR-type" evidence="4">
    <location>
        <begin position="142"/>
        <end position="207"/>
    </location>
</feature>
<keyword evidence="2" id="KW-0238">DNA-binding</keyword>
<comment type="caution">
    <text evidence="6">The sequence shown here is derived from an EMBL/GenBank/DDBJ whole genome shotgun (WGS) entry which is preliminary data.</text>
</comment>
<dbReference type="InterPro" id="IPR039420">
    <property type="entry name" value="WalR-like"/>
</dbReference>
<dbReference type="Proteomes" id="UP000289792">
    <property type="component" value="Unassembled WGS sequence"/>
</dbReference>
<dbReference type="PANTHER" id="PTHR43214:SF43">
    <property type="entry name" value="TWO-COMPONENT RESPONSE REGULATOR"/>
    <property type="match status" value="1"/>
</dbReference>
<dbReference type="PROSITE" id="PS00622">
    <property type="entry name" value="HTH_LUXR_1"/>
    <property type="match status" value="1"/>
</dbReference>
<sequence length="209" mass="23759">MIKVLVVDYHPIVRKGLKLLFESDPEIEVVGTVGTGIEIFEFIRRYPVDVIISEIDLPELNGITALRAIKKEHENLRVIMFSYHPEEIYAISSIKAGASGYLSKTVDTKTIRDAIIKVHNGGIYLSANMEKHLHFDDTRNTKSKLYKRLSTREVEVLKLLSTGKKNKEIALELDINEKTVSTYKARLFKKLNVTNLVDLIHQAQHMGTV</sequence>
<dbReference type="Gene3D" id="3.40.50.2300">
    <property type="match status" value="1"/>
</dbReference>
<dbReference type="InterPro" id="IPR001789">
    <property type="entry name" value="Sig_transdc_resp-reg_receiver"/>
</dbReference>
<evidence type="ECO:0000313" key="7">
    <source>
        <dbReference type="Proteomes" id="UP000289792"/>
    </source>
</evidence>
<dbReference type="GO" id="GO:0000160">
    <property type="term" value="P:phosphorelay signal transduction system"/>
    <property type="evidence" value="ECO:0007669"/>
    <property type="project" value="InterPro"/>
</dbReference>
<keyword evidence="7" id="KW-1185">Reference proteome</keyword>
<evidence type="ECO:0000256" key="2">
    <source>
        <dbReference type="ARBA" id="ARBA00023125"/>
    </source>
</evidence>
<dbReference type="SMART" id="SM00421">
    <property type="entry name" value="HTH_LUXR"/>
    <property type="match status" value="1"/>
</dbReference>
<evidence type="ECO:0000259" key="5">
    <source>
        <dbReference type="PROSITE" id="PS50110"/>
    </source>
</evidence>
<dbReference type="PANTHER" id="PTHR43214">
    <property type="entry name" value="TWO-COMPONENT RESPONSE REGULATOR"/>
    <property type="match status" value="1"/>
</dbReference>
<dbReference type="AlphaFoldDB" id="A0A4Q0XBM1"/>
<keyword evidence="1" id="KW-0597">Phosphoprotein</keyword>
<dbReference type="PROSITE" id="PS50043">
    <property type="entry name" value="HTH_LUXR_2"/>
    <property type="match status" value="1"/>
</dbReference>
<dbReference type="InterPro" id="IPR011006">
    <property type="entry name" value="CheY-like_superfamily"/>
</dbReference>
<evidence type="ECO:0000259" key="4">
    <source>
        <dbReference type="PROSITE" id="PS50043"/>
    </source>
</evidence>
<dbReference type="InterPro" id="IPR000792">
    <property type="entry name" value="Tscrpt_reg_LuxR_C"/>
</dbReference>
<dbReference type="SMART" id="SM00448">
    <property type="entry name" value="REC"/>
    <property type="match status" value="1"/>
</dbReference>
<dbReference type="InterPro" id="IPR016032">
    <property type="entry name" value="Sig_transdc_resp-reg_C-effctor"/>
</dbReference>
<dbReference type="Pfam" id="PF00196">
    <property type="entry name" value="GerE"/>
    <property type="match status" value="1"/>
</dbReference>
<dbReference type="RefSeq" id="WP_129018730.1">
    <property type="nucleotide sequence ID" value="NZ_SDDZ01000016.1"/>
</dbReference>
<dbReference type="GO" id="GO:0003677">
    <property type="term" value="F:DNA binding"/>
    <property type="evidence" value="ECO:0007669"/>
    <property type="project" value="UniProtKB-KW"/>
</dbReference>
<evidence type="ECO:0000313" key="6">
    <source>
        <dbReference type="EMBL" id="RXJ44538.1"/>
    </source>
</evidence>
<dbReference type="Pfam" id="PF00072">
    <property type="entry name" value="Response_reg"/>
    <property type="match status" value="1"/>
</dbReference>
<dbReference type="CDD" id="cd17535">
    <property type="entry name" value="REC_NarL-like"/>
    <property type="match status" value="1"/>
</dbReference>
<dbReference type="EMBL" id="SDDZ01000016">
    <property type="protein sequence ID" value="RXJ44538.1"/>
    <property type="molecule type" value="Genomic_DNA"/>
</dbReference>
<protein>
    <submittedName>
        <fullName evidence="6">Response regulator transcription factor</fullName>
    </submittedName>
</protein>
<reference evidence="6 7" key="1">
    <citation type="submission" date="2019-01" db="EMBL/GenBank/DDBJ databases">
        <title>Genome sequence of the Antarctic species Gelidibacter gilvus ACAM 158(T).</title>
        <authorList>
            <person name="Bowman J.P."/>
        </authorList>
    </citation>
    <scope>NUCLEOTIDE SEQUENCE [LARGE SCALE GENOMIC DNA]</scope>
    <source>
        <strain evidence="6 7">IC158</strain>
    </source>
</reference>
<evidence type="ECO:0000256" key="3">
    <source>
        <dbReference type="PROSITE-ProRule" id="PRU00169"/>
    </source>
</evidence>
<comment type="caution">
    <text evidence="3">Lacks conserved residue(s) required for the propagation of feature annotation.</text>
</comment>
<dbReference type="SUPFAM" id="SSF52172">
    <property type="entry name" value="CheY-like"/>
    <property type="match status" value="1"/>
</dbReference>
<dbReference type="SUPFAM" id="SSF46894">
    <property type="entry name" value="C-terminal effector domain of the bipartite response regulators"/>
    <property type="match status" value="1"/>
</dbReference>
<gene>
    <name evidence="6" type="ORF">ESZ48_17140</name>
</gene>
<dbReference type="CDD" id="cd06170">
    <property type="entry name" value="LuxR_C_like"/>
    <property type="match status" value="1"/>
</dbReference>